<evidence type="ECO:0000256" key="6">
    <source>
        <dbReference type="ARBA" id="ARBA00029321"/>
    </source>
</evidence>
<dbReference type="InterPro" id="IPR046348">
    <property type="entry name" value="SIS_dom_sf"/>
</dbReference>
<dbReference type="EMBL" id="JTHE02000003">
    <property type="protein sequence ID" value="NEV70243.1"/>
    <property type="molecule type" value="Genomic_DNA"/>
</dbReference>
<comment type="catalytic activity">
    <reaction evidence="6 7 8">
        <text>alpha-D-glucose 6-phosphate = beta-D-fructose 6-phosphate</text>
        <dbReference type="Rhea" id="RHEA:11816"/>
        <dbReference type="ChEBI" id="CHEBI:57634"/>
        <dbReference type="ChEBI" id="CHEBI:58225"/>
        <dbReference type="EC" id="5.3.1.9"/>
    </reaction>
</comment>
<gene>
    <name evidence="7" type="primary">pgi</name>
    <name evidence="9" type="ORF">QQ91_024445</name>
</gene>
<dbReference type="SUPFAM" id="SSF53697">
    <property type="entry name" value="SIS domain"/>
    <property type="match status" value="1"/>
</dbReference>
<keyword evidence="5 7" id="KW-0413">Isomerase</keyword>
<dbReference type="GO" id="GO:0006096">
    <property type="term" value="P:glycolytic process"/>
    <property type="evidence" value="ECO:0007669"/>
    <property type="project" value="UniProtKB-UniRule"/>
</dbReference>
<proteinExistence type="inferred from homology"/>
<accession>A0A0C1Y866</accession>
<reference evidence="9" key="3">
    <citation type="submission" date="2020-02" db="EMBL/GenBank/DDBJ databases">
        <authorList>
            <person name="Sarangi A.N."/>
            <person name="Ghosh S."/>
            <person name="Mukherjee M."/>
            <person name="Tripathy S."/>
        </authorList>
    </citation>
    <scope>NUCLEOTIDE SEQUENCE</scope>
    <source>
        <strain evidence="9">BDU141951</strain>
    </source>
</reference>
<dbReference type="GO" id="GO:0048029">
    <property type="term" value="F:monosaccharide binding"/>
    <property type="evidence" value="ECO:0007669"/>
    <property type="project" value="TreeGrafter"/>
</dbReference>
<reference evidence="9" key="2">
    <citation type="journal article" date="2015" name="Genome Announc.">
        <title>Draft Genome Sequence of Filamentous Marine Cyanobacterium Lyngbya confervoides Strain BDU141951.</title>
        <authorList>
            <person name="Chandrababunaidu M.M."/>
            <person name="Sen D."/>
            <person name="Tripathy S."/>
        </authorList>
    </citation>
    <scope>NUCLEOTIDE SEQUENCE</scope>
    <source>
        <strain evidence="9">BDU141951</strain>
    </source>
</reference>
<keyword evidence="4 7" id="KW-0324">Glycolysis</keyword>
<keyword evidence="7" id="KW-0963">Cytoplasm</keyword>
<evidence type="ECO:0000256" key="8">
    <source>
        <dbReference type="RuleBase" id="RU000612"/>
    </source>
</evidence>
<dbReference type="GO" id="GO:0006094">
    <property type="term" value="P:gluconeogenesis"/>
    <property type="evidence" value="ECO:0007669"/>
    <property type="project" value="UniProtKB-UniRule"/>
</dbReference>
<dbReference type="PANTHER" id="PTHR11469:SF1">
    <property type="entry name" value="GLUCOSE-6-PHOSPHATE ISOMERASE"/>
    <property type="match status" value="1"/>
</dbReference>
<reference evidence="9" key="1">
    <citation type="submission" date="2014-11" db="EMBL/GenBank/DDBJ databases">
        <authorList>
            <person name="Malar M.C."/>
            <person name="Sen D."/>
            <person name="Tripathy S."/>
        </authorList>
    </citation>
    <scope>NUCLEOTIDE SEQUENCE</scope>
    <source>
        <strain evidence="9">BDU141951</strain>
    </source>
</reference>
<dbReference type="InterPro" id="IPR035476">
    <property type="entry name" value="SIS_PGI_1"/>
</dbReference>
<dbReference type="PRINTS" id="PR00662">
    <property type="entry name" value="G6PISOMERASE"/>
</dbReference>
<dbReference type="GO" id="GO:0097367">
    <property type="term" value="F:carbohydrate derivative binding"/>
    <property type="evidence" value="ECO:0007669"/>
    <property type="project" value="InterPro"/>
</dbReference>
<dbReference type="UniPathway" id="UPA00138"/>
<dbReference type="UniPathway" id="UPA00109">
    <property type="reaction ID" value="UER00181"/>
</dbReference>
<dbReference type="InterPro" id="IPR018189">
    <property type="entry name" value="Phosphoglucose_isomerase_CS"/>
</dbReference>
<dbReference type="PANTHER" id="PTHR11469">
    <property type="entry name" value="GLUCOSE-6-PHOSPHATE ISOMERASE"/>
    <property type="match status" value="1"/>
</dbReference>
<evidence type="ECO:0000313" key="9">
    <source>
        <dbReference type="EMBL" id="NEV70243.1"/>
    </source>
</evidence>
<feature type="active site" evidence="7">
    <location>
        <position position="455"/>
    </location>
</feature>
<feature type="active site" description="Proton donor" evidence="7">
    <location>
        <position position="322"/>
    </location>
</feature>
<evidence type="ECO:0000256" key="7">
    <source>
        <dbReference type="HAMAP-Rule" id="MF_00473"/>
    </source>
</evidence>
<evidence type="ECO:0000256" key="1">
    <source>
        <dbReference type="ARBA" id="ARBA00004926"/>
    </source>
</evidence>
<organism evidence="9">
    <name type="scientific">Lyngbya confervoides BDU141951</name>
    <dbReference type="NCBI Taxonomy" id="1574623"/>
    <lineage>
        <taxon>Bacteria</taxon>
        <taxon>Bacillati</taxon>
        <taxon>Cyanobacteriota</taxon>
        <taxon>Cyanophyceae</taxon>
        <taxon>Oscillatoriophycideae</taxon>
        <taxon>Oscillatoriales</taxon>
        <taxon>Microcoleaceae</taxon>
        <taxon>Lyngbya</taxon>
    </lineage>
</organism>
<evidence type="ECO:0000256" key="4">
    <source>
        <dbReference type="ARBA" id="ARBA00023152"/>
    </source>
</evidence>
<protein>
    <recommendedName>
        <fullName evidence="7">Glucose-6-phosphate isomerase</fullName>
        <shortName evidence="7">GPI</shortName>
        <ecNumber evidence="7">5.3.1.9</ecNumber>
    </recommendedName>
    <alternativeName>
        <fullName evidence="7">Phosphoglucose isomerase</fullName>
        <shortName evidence="7">PGI</shortName>
    </alternativeName>
    <alternativeName>
        <fullName evidence="7">Phosphohexose isomerase</fullName>
        <shortName evidence="7">PHI</shortName>
    </alternativeName>
</protein>
<dbReference type="CDD" id="cd05015">
    <property type="entry name" value="SIS_PGI_1"/>
    <property type="match status" value="1"/>
</dbReference>
<dbReference type="PROSITE" id="PS51463">
    <property type="entry name" value="P_GLUCOSE_ISOMERASE_3"/>
    <property type="match status" value="1"/>
</dbReference>
<dbReference type="FunFam" id="3.40.50.10490:FF:000021">
    <property type="entry name" value="Glucose-6-phosphate isomerase"/>
    <property type="match status" value="1"/>
</dbReference>
<evidence type="ECO:0000256" key="5">
    <source>
        <dbReference type="ARBA" id="ARBA00023235"/>
    </source>
</evidence>
<evidence type="ECO:0000256" key="2">
    <source>
        <dbReference type="ARBA" id="ARBA00006604"/>
    </source>
</evidence>
<dbReference type="PROSITE" id="PS00174">
    <property type="entry name" value="P_GLUCOSE_ISOMERASE_2"/>
    <property type="match status" value="1"/>
</dbReference>
<dbReference type="InterPro" id="IPR035482">
    <property type="entry name" value="SIS_PGI_2"/>
</dbReference>
<comment type="pathway">
    <text evidence="1 7 8">Carbohydrate degradation; glycolysis; D-glyceraldehyde 3-phosphate and glycerone phosphate from D-glucose: step 2/4.</text>
</comment>
<dbReference type="GO" id="GO:0004347">
    <property type="term" value="F:glucose-6-phosphate isomerase activity"/>
    <property type="evidence" value="ECO:0007669"/>
    <property type="project" value="UniProtKB-UniRule"/>
</dbReference>
<comment type="function">
    <text evidence="7">Catalyzes the reversible isomerization of glucose-6-phosphate to fructose-6-phosphate.</text>
</comment>
<evidence type="ECO:0000256" key="3">
    <source>
        <dbReference type="ARBA" id="ARBA00022432"/>
    </source>
</evidence>
<feature type="active site" evidence="7">
    <location>
        <position position="351"/>
    </location>
</feature>
<dbReference type="FunFam" id="3.40.50.10490:FF:000023">
    <property type="entry name" value="Glucose-6-phosphate isomerase"/>
    <property type="match status" value="1"/>
</dbReference>
<dbReference type="InterPro" id="IPR001672">
    <property type="entry name" value="G6P_Isomerase"/>
</dbReference>
<dbReference type="NCBIfam" id="NF010696">
    <property type="entry name" value="PRK14096.1"/>
    <property type="match status" value="1"/>
</dbReference>
<sequence length="529" mass="57896">MDELALWQRYQDWLYRHEDLGLYLDISRIRFDDAFVNQMLPKFAKAFDDMAALENGAIANPDENRMVGHYWLRDPDRAPSAALKQDILSTLQDIKTFTQQVHTGALYPPGQEKFTDLLCIGIGGSALGPQFVSQALTTDQPPLTAHFIDNTDPAGIDRVLNRLGDRLATTLVIVTSKSGGTPETRNAMVEVQHRFDTMGLHFAKQAVAVTGIDSNLEKVAKSQGWLGTFPMHGWVGGRTSELSAVGLLPAALEGIDIIAILQGAKVMDAATRVADLHQNPAAMLALSWYYVGEGHGLKDMVLLPYKDSLALFSRYLQQLVMESLGKERDLDGNVVNQGIAVYGNKGSTDQHAYVQQLREGVNNFFVTFIEVLQDRQGDSIPIDQGATAGDFLNGFLLGTRQALFENQRDSITITVPNVTPAIVGALIALYERAVGLYASLVNINAYHQPGVEAGKKAAAGILDLQSKAIAAVQNTSHPITIKELAARIGAEKDIETLYQILRHLDANQRHIQLSGSLTQLDQLQVMSQP</sequence>
<dbReference type="Gene3D" id="3.40.50.10490">
    <property type="entry name" value="Glucose-6-phosphate isomerase like protein, domain 1"/>
    <property type="match status" value="3"/>
</dbReference>
<dbReference type="HAMAP" id="MF_00473">
    <property type="entry name" value="G6P_isomerase"/>
    <property type="match status" value="1"/>
</dbReference>
<dbReference type="CDD" id="cd05016">
    <property type="entry name" value="SIS_PGI_2"/>
    <property type="match status" value="1"/>
</dbReference>
<name>A0A0C1Y866_9CYAN</name>
<dbReference type="GO" id="GO:0005829">
    <property type="term" value="C:cytosol"/>
    <property type="evidence" value="ECO:0007669"/>
    <property type="project" value="TreeGrafter"/>
</dbReference>
<comment type="similarity">
    <text evidence="2 7 8">Belongs to the GPI family.</text>
</comment>
<comment type="pathway">
    <text evidence="7">Carbohydrate biosynthesis; gluconeogenesis.</text>
</comment>
<dbReference type="GO" id="GO:0051156">
    <property type="term" value="P:glucose 6-phosphate metabolic process"/>
    <property type="evidence" value="ECO:0007669"/>
    <property type="project" value="TreeGrafter"/>
</dbReference>
<keyword evidence="3 7" id="KW-0312">Gluconeogenesis</keyword>
<dbReference type="Pfam" id="PF00342">
    <property type="entry name" value="PGI"/>
    <property type="match status" value="2"/>
</dbReference>
<dbReference type="EC" id="5.3.1.9" evidence="7"/>
<comment type="caution">
    <text evidence="9">The sequence shown here is derived from an EMBL/GenBank/DDBJ whole genome shotgun (WGS) entry which is preliminary data.</text>
</comment>
<comment type="subcellular location">
    <subcellularLocation>
        <location evidence="7">Cytoplasm</location>
    </subcellularLocation>
</comment>
<dbReference type="AlphaFoldDB" id="A0A0C1Y866"/>